<evidence type="ECO:0000256" key="19">
    <source>
        <dbReference type="ARBA" id="ARBA00070137"/>
    </source>
</evidence>
<comment type="subcellular location">
    <subcellularLocation>
        <location evidence="4">Cytoplasm</location>
        <location evidence="4">Cytosol</location>
    </subcellularLocation>
    <subcellularLocation>
        <location evidence="3">Nucleus</location>
    </subcellularLocation>
</comment>
<evidence type="ECO:0000256" key="2">
    <source>
        <dbReference type="ARBA" id="ARBA00001966"/>
    </source>
</evidence>
<dbReference type="RefSeq" id="XP_044286189.1">
    <property type="nucleotide sequence ID" value="XM_044430254.1"/>
</dbReference>
<dbReference type="Ensembl" id="ENSVKKT00000026297.1">
    <property type="protein sequence ID" value="ENSVKKP00000025671.1"/>
    <property type="gene ID" value="ENSVKKG00000016839.1"/>
</dbReference>
<keyword evidence="22" id="KW-1185">Reference proteome</keyword>
<feature type="signal peptide" evidence="20">
    <location>
        <begin position="1"/>
        <end position="24"/>
    </location>
</feature>
<keyword evidence="20" id="KW-0732">Signal</keyword>
<evidence type="ECO:0000256" key="14">
    <source>
        <dbReference type="ARBA" id="ARBA00023004"/>
    </source>
</evidence>
<dbReference type="GO" id="GO:0005829">
    <property type="term" value="C:cytosol"/>
    <property type="evidence" value="ECO:0007669"/>
    <property type="project" value="UniProtKB-SubCell"/>
</dbReference>
<evidence type="ECO:0000256" key="7">
    <source>
        <dbReference type="ARBA" id="ARBA00022490"/>
    </source>
</evidence>
<dbReference type="GO" id="GO:0051539">
    <property type="term" value="F:4 iron, 4 sulfur cluster binding"/>
    <property type="evidence" value="ECO:0007669"/>
    <property type="project" value="UniProtKB-KW"/>
</dbReference>
<name>A0A8D2Q825_VARKO</name>
<evidence type="ECO:0000256" key="3">
    <source>
        <dbReference type="ARBA" id="ARBA00004123"/>
    </source>
</evidence>
<evidence type="ECO:0000256" key="4">
    <source>
        <dbReference type="ARBA" id="ARBA00004514"/>
    </source>
</evidence>
<feature type="chain" id="PRO_5034201001" description="Exonuclease V" evidence="20">
    <location>
        <begin position="25"/>
        <end position="368"/>
    </location>
</feature>
<comment type="cofactor">
    <cofactor evidence="2">
        <name>[4Fe-4S] cluster</name>
        <dbReference type="ChEBI" id="CHEBI:49883"/>
    </cofactor>
</comment>
<evidence type="ECO:0000256" key="5">
    <source>
        <dbReference type="ARBA" id="ARBA00009797"/>
    </source>
</evidence>
<evidence type="ECO:0000256" key="10">
    <source>
        <dbReference type="ARBA" id="ARBA00022763"/>
    </source>
</evidence>
<proteinExistence type="inferred from homology"/>
<evidence type="ECO:0000256" key="1">
    <source>
        <dbReference type="ARBA" id="ARBA00001946"/>
    </source>
</evidence>
<evidence type="ECO:0000256" key="18">
    <source>
        <dbReference type="ARBA" id="ARBA00023242"/>
    </source>
</evidence>
<evidence type="ECO:0000256" key="13">
    <source>
        <dbReference type="ARBA" id="ARBA00022842"/>
    </source>
</evidence>
<keyword evidence="17" id="KW-0234">DNA repair</keyword>
<keyword evidence="11" id="KW-0378">Hydrolase</keyword>
<comment type="similarity">
    <text evidence="5">Belongs to the EXO5 family.</text>
</comment>
<keyword evidence="12" id="KW-0269">Exonuclease</keyword>
<keyword evidence="10" id="KW-0227">DNA damage</keyword>
<evidence type="ECO:0000256" key="15">
    <source>
        <dbReference type="ARBA" id="ARBA00023014"/>
    </source>
</evidence>
<dbReference type="FunFam" id="3.90.320.10:FF:000004">
    <property type="entry name" value="Probable exonuclease V"/>
    <property type="match status" value="1"/>
</dbReference>
<dbReference type="Pfam" id="PF09810">
    <property type="entry name" value="Exo5"/>
    <property type="match status" value="2"/>
</dbReference>
<keyword evidence="18" id="KW-0539">Nucleus</keyword>
<keyword evidence="16" id="KW-0238">DNA-binding</keyword>
<reference evidence="21" key="2">
    <citation type="submission" date="2025-09" db="UniProtKB">
        <authorList>
            <consortium name="Ensembl"/>
        </authorList>
    </citation>
    <scope>IDENTIFICATION</scope>
</reference>
<evidence type="ECO:0000256" key="20">
    <source>
        <dbReference type="SAM" id="SignalP"/>
    </source>
</evidence>
<comment type="cofactor">
    <cofactor evidence="1">
        <name>Mg(2+)</name>
        <dbReference type="ChEBI" id="CHEBI:18420"/>
    </cofactor>
</comment>
<keyword evidence="8" id="KW-0540">Nuclease</keyword>
<evidence type="ECO:0000256" key="9">
    <source>
        <dbReference type="ARBA" id="ARBA00022723"/>
    </source>
</evidence>
<evidence type="ECO:0000256" key="6">
    <source>
        <dbReference type="ARBA" id="ARBA00022485"/>
    </source>
</evidence>
<dbReference type="PANTHER" id="PTHR14464">
    <property type="entry name" value="EXONUCLEASE V"/>
    <property type="match status" value="1"/>
</dbReference>
<evidence type="ECO:0000313" key="21">
    <source>
        <dbReference type="Ensembl" id="ENSVKKP00000025671.1"/>
    </source>
</evidence>
<keyword evidence="6" id="KW-0004">4Fe-4S</keyword>
<dbReference type="InterPro" id="IPR011604">
    <property type="entry name" value="PDDEXK-like_dom_sf"/>
</dbReference>
<dbReference type="AlphaFoldDB" id="A0A8D2Q825"/>
<keyword evidence="13" id="KW-0460">Magnesium</keyword>
<keyword evidence="7" id="KW-0963">Cytoplasm</keyword>
<evidence type="ECO:0000256" key="16">
    <source>
        <dbReference type="ARBA" id="ARBA00023125"/>
    </source>
</evidence>
<dbReference type="OrthoDB" id="354769at2759"/>
<dbReference type="GeneID" id="123023467"/>
<gene>
    <name evidence="21" type="primary">EXO5</name>
</gene>
<accession>A0A8D2Q825</accession>
<organism evidence="21 22">
    <name type="scientific">Varanus komodoensis</name>
    <name type="common">Komodo dragon</name>
    <dbReference type="NCBI Taxonomy" id="61221"/>
    <lineage>
        <taxon>Eukaryota</taxon>
        <taxon>Metazoa</taxon>
        <taxon>Chordata</taxon>
        <taxon>Craniata</taxon>
        <taxon>Vertebrata</taxon>
        <taxon>Euteleostomi</taxon>
        <taxon>Lepidosauria</taxon>
        <taxon>Squamata</taxon>
        <taxon>Bifurcata</taxon>
        <taxon>Unidentata</taxon>
        <taxon>Episquamata</taxon>
        <taxon>Toxicofera</taxon>
        <taxon>Anguimorpha</taxon>
        <taxon>Paleoanguimorpha</taxon>
        <taxon>Varanoidea</taxon>
        <taxon>Varanidae</taxon>
        <taxon>Varanus</taxon>
    </lineage>
</organism>
<dbReference type="Gene3D" id="3.90.320.10">
    <property type="match status" value="1"/>
</dbReference>
<dbReference type="OMA" id="CPDKPLG"/>
<evidence type="ECO:0000313" key="22">
    <source>
        <dbReference type="Proteomes" id="UP000694545"/>
    </source>
</evidence>
<dbReference type="GO" id="GO:0045145">
    <property type="term" value="F:single-stranded DNA 5'-3' DNA exonuclease activity"/>
    <property type="evidence" value="ECO:0007669"/>
    <property type="project" value="InterPro"/>
</dbReference>
<dbReference type="GO" id="GO:0003677">
    <property type="term" value="F:DNA binding"/>
    <property type="evidence" value="ECO:0007669"/>
    <property type="project" value="UniProtKB-KW"/>
</dbReference>
<keyword evidence="14" id="KW-0408">Iron</keyword>
<sequence>MQSQGKGRLLLCGVLLRVFLHCRAKQKQKGRGRCRQKIPSLFGLFAVPFRDSKALGSGTPKRKRAQTPLEAFHLHHLKVTDLSEQVWCEQEMVYKRKHPDLWSPEKLELLNTGKSIHLARELEVHDLVPVHTTSREDFWAIKVLNLLLMIHDLQAGQPVREFPVFGVLEGIFVLGVIDQLGYTAKGELELSELKTRRKASMPTAAQKKRDGFQVFLYKYLFDAMVQGCLTTEAFLQHLHLRPMQVLGPHVQEQVGNAGLTVHHFQDLLELMSLRLTFSEIPAVERLQIEYVHQESNAPLGTELLSYNKDSVAATVQHLLAYWKGRRDAEGVDIEDAWKCHYCTYAGICDWRMNKIGRSPGKNWQKRSR</sequence>
<dbReference type="GO" id="GO:0046872">
    <property type="term" value="F:metal ion binding"/>
    <property type="evidence" value="ECO:0007669"/>
    <property type="project" value="UniProtKB-KW"/>
</dbReference>
<reference evidence="21" key="1">
    <citation type="submission" date="2025-08" db="UniProtKB">
        <authorList>
            <consortium name="Ensembl"/>
        </authorList>
    </citation>
    <scope>IDENTIFICATION</scope>
</reference>
<evidence type="ECO:0000256" key="12">
    <source>
        <dbReference type="ARBA" id="ARBA00022839"/>
    </source>
</evidence>
<dbReference type="GO" id="GO:0005634">
    <property type="term" value="C:nucleus"/>
    <property type="evidence" value="ECO:0007669"/>
    <property type="project" value="UniProtKB-SubCell"/>
</dbReference>
<evidence type="ECO:0000256" key="11">
    <source>
        <dbReference type="ARBA" id="ARBA00022801"/>
    </source>
</evidence>
<dbReference type="KEGG" id="vko:123023467"/>
<protein>
    <recommendedName>
        <fullName evidence="19">Exonuclease V</fullName>
    </recommendedName>
</protein>
<keyword evidence="15" id="KW-0411">Iron-sulfur</keyword>
<dbReference type="CTD" id="64789"/>
<evidence type="ECO:0000256" key="17">
    <source>
        <dbReference type="ARBA" id="ARBA00023204"/>
    </source>
</evidence>
<dbReference type="Proteomes" id="UP000694545">
    <property type="component" value="Unplaced"/>
</dbReference>
<evidence type="ECO:0000256" key="8">
    <source>
        <dbReference type="ARBA" id="ARBA00022722"/>
    </source>
</evidence>
<keyword evidence="9" id="KW-0479">Metal-binding</keyword>
<dbReference type="InterPro" id="IPR019190">
    <property type="entry name" value="EXOV"/>
</dbReference>
<dbReference type="PANTHER" id="PTHR14464:SF4">
    <property type="entry name" value="EXONUCLEASE V"/>
    <property type="match status" value="1"/>
</dbReference>
<dbReference type="GO" id="GO:0036297">
    <property type="term" value="P:interstrand cross-link repair"/>
    <property type="evidence" value="ECO:0007669"/>
    <property type="project" value="TreeGrafter"/>
</dbReference>